<organism evidence="1 2">
    <name type="scientific">Cetraspora pellucida</name>
    <dbReference type="NCBI Taxonomy" id="1433469"/>
    <lineage>
        <taxon>Eukaryota</taxon>
        <taxon>Fungi</taxon>
        <taxon>Fungi incertae sedis</taxon>
        <taxon>Mucoromycota</taxon>
        <taxon>Glomeromycotina</taxon>
        <taxon>Glomeromycetes</taxon>
        <taxon>Diversisporales</taxon>
        <taxon>Gigasporaceae</taxon>
        <taxon>Cetraspora</taxon>
    </lineage>
</organism>
<comment type="caution">
    <text evidence="1">The sequence shown here is derived from an EMBL/GenBank/DDBJ whole genome shotgun (WGS) entry which is preliminary data.</text>
</comment>
<dbReference type="Proteomes" id="UP000789366">
    <property type="component" value="Unassembled WGS sequence"/>
</dbReference>
<dbReference type="EMBL" id="CAJVPW010032363">
    <property type="protein sequence ID" value="CAG8728654.1"/>
    <property type="molecule type" value="Genomic_DNA"/>
</dbReference>
<feature type="non-terminal residue" evidence="1">
    <location>
        <position position="1"/>
    </location>
</feature>
<evidence type="ECO:0000313" key="1">
    <source>
        <dbReference type="EMBL" id="CAG8728654.1"/>
    </source>
</evidence>
<keyword evidence="2" id="KW-1185">Reference proteome</keyword>
<reference evidence="1" key="1">
    <citation type="submission" date="2021-06" db="EMBL/GenBank/DDBJ databases">
        <authorList>
            <person name="Kallberg Y."/>
            <person name="Tangrot J."/>
            <person name="Rosling A."/>
        </authorList>
    </citation>
    <scope>NUCLEOTIDE SEQUENCE</scope>
    <source>
        <strain evidence="1">28 12/20/2015</strain>
    </source>
</reference>
<evidence type="ECO:0000313" key="2">
    <source>
        <dbReference type="Proteomes" id="UP000789366"/>
    </source>
</evidence>
<accession>A0ACA9PZE9</accession>
<protein>
    <submittedName>
        <fullName evidence="1">919_t:CDS:1</fullName>
    </submittedName>
</protein>
<gene>
    <name evidence="1" type="ORF">SPELUC_LOCUS12948</name>
</gene>
<proteinExistence type="predicted"/>
<name>A0ACA9PZE9_9GLOM</name>
<sequence>FENKRDRGNPLIEPHESYHSSSKIQPGKNLSHTDKDHEYERARTDENEEKDDDIGNQKNHKHEHVHLHDSKLSGRNDNTLYDREVYSEKEKDRSKNSRKRARSSSIQQSDSYYSQSEALHTDTSPHPSLPPVMASPPNRSALSEHITSVRHEPRSPLFYSDIPQSSPRMARKNYYNDEMGSSTR</sequence>